<feature type="coiled-coil region" evidence="11">
    <location>
        <begin position="183"/>
        <end position="228"/>
    </location>
</feature>
<dbReference type="EMBL" id="JAMB01000001">
    <property type="protein sequence ID" value="ETX12348.1"/>
    <property type="molecule type" value="Genomic_DNA"/>
</dbReference>
<dbReference type="SUPFAM" id="SSF103647">
    <property type="entry name" value="TSP type-3 repeat"/>
    <property type="match status" value="1"/>
</dbReference>
<dbReference type="InterPro" id="IPR003367">
    <property type="entry name" value="Thrombospondin_3-like_rpt"/>
</dbReference>
<dbReference type="GO" id="GO:0007155">
    <property type="term" value="P:cell adhesion"/>
    <property type="evidence" value="ECO:0007669"/>
    <property type="project" value="InterPro"/>
</dbReference>
<dbReference type="OrthoDB" id="9782229at2"/>
<evidence type="ECO:0000313" key="15">
    <source>
        <dbReference type="Proteomes" id="UP000054058"/>
    </source>
</evidence>
<protein>
    <submittedName>
        <fullName evidence="14">Flagellar motor protein MotB</fullName>
    </submittedName>
</protein>
<dbReference type="SUPFAM" id="SSF103088">
    <property type="entry name" value="OmpA-like"/>
    <property type="match status" value="1"/>
</dbReference>
<keyword evidence="3" id="KW-1134">Transmembrane beta strand</keyword>
<evidence type="ECO:0000259" key="13">
    <source>
        <dbReference type="PROSITE" id="PS51123"/>
    </source>
</evidence>
<dbReference type="PRINTS" id="PR01021">
    <property type="entry name" value="OMPADOMAIN"/>
</dbReference>
<comment type="caution">
    <text evidence="14">The sequence shown here is derived from an EMBL/GenBank/DDBJ whole genome shotgun (WGS) entry which is preliminary data.</text>
</comment>
<evidence type="ECO:0000256" key="7">
    <source>
        <dbReference type="ARBA" id="ARBA00023114"/>
    </source>
</evidence>
<dbReference type="InterPro" id="IPR006690">
    <property type="entry name" value="OMPA-like_CS"/>
</dbReference>
<dbReference type="Pfam" id="PF00691">
    <property type="entry name" value="OmpA"/>
    <property type="match status" value="1"/>
</dbReference>
<dbReference type="Pfam" id="PF13505">
    <property type="entry name" value="OMP_b-brl"/>
    <property type="match status" value="1"/>
</dbReference>
<reference evidence="14 15" key="1">
    <citation type="submission" date="2014-01" db="EMBL/GenBank/DDBJ databases">
        <title>Marinomonas ushuaiensis DSM 15871 Genome Sequencing.</title>
        <authorList>
            <person name="Lai Q."/>
            <person name="Shao Z.S."/>
        </authorList>
    </citation>
    <scope>NUCLEOTIDE SEQUENCE [LARGE SCALE GENOMIC DNA]</scope>
    <source>
        <strain evidence="14 15">DSM 15871</strain>
    </source>
</reference>
<dbReference type="PROSITE" id="PS51123">
    <property type="entry name" value="OMPA_2"/>
    <property type="match status" value="1"/>
</dbReference>
<evidence type="ECO:0000256" key="2">
    <source>
        <dbReference type="ARBA" id="ARBA00022448"/>
    </source>
</evidence>
<feature type="domain" description="OmpA-like" evidence="13">
    <location>
        <begin position="284"/>
        <end position="402"/>
    </location>
</feature>
<keyword evidence="11" id="KW-0175">Coiled coil</keyword>
<organism evidence="14 15">
    <name type="scientific">Marinomonas ushuaiensis DSM 15871</name>
    <dbReference type="NCBI Taxonomy" id="1122207"/>
    <lineage>
        <taxon>Bacteria</taxon>
        <taxon>Pseudomonadati</taxon>
        <taxon>Pseudomonadota</taxon>
        <taxon>Gammaproteobacteria</taxon>
        <taxon>Oceanospirillales</taxon>
        <taxon>Oceanospirillaceae</taxon>
        <taxon>Marinomonas</taxon>
    </lineage>
</organism>
<dbReference type="GO" id="GO:0046930">
    <property type="term" value="C:pore complex"/>
    <property type="evidence" value="ECO:0007669"/>
    <property type="project" value="UniProtKB-KW"/>
</dbReference>
<evidence type="ECO:0000256" key="11">
    <source>
        <dbReference type="SAM" id="Coils"/>
    </source>
</evidence>
<dbReference type="PATRIC" id="fig|1122207.3.peg.361"/>
<dbReference type="Pfam" id="PF02412">
    <property type="entry name" value="TSP_3"/>
    <property type="match status" value="2"/>
</dbReference>
<dbReference type="AlphaFoldDB" id="X7EB68"/>
<dbReference type="Gene3D" id="3.30.1330.60">
    <property type="entry name" value="OmpA-like domain"/>
    <property type="match status" value="1"/>
</dbReference>
<dbReference type="RefSeq" id="WP_036158219.1">
    <property type="nucleotide sequence ID" value="NZ_JAMB01000001.1"/>
</dbReference>
<evidence type="ECO:0000256" key="10">
    <source>
        <dbReference type="PROSITE-ProRule" id="PRU00473"/>
    </source>
</evidence>
<evidence type="ECO:0000256" key="6">
    <source>
        <dbReference type="ARBA" id="ARBA00023065"/>
    </source>
</evidence>
<gene>
    <name evidence="14" type="ORF">MUS1_01745</name>
</gene>
<dbReference type="PROSITE" id="PS01068">
    <property type="entry name" value="OMPA_1"/>
    <property type="match status" value="1"/>
</dbReference>
<sequence length="403" mass="43875">MSFLLNKRIFITSLIAASSITQAQPEEGFTIAPSIGYYNMDNHRGIKNDTALSLGLGYQFGNPWAVEFVYLNADSKTSTGSTSVDADQFRLDGLYHLEERNQFTPYLAAGVGTTDLSPGSNNALINAGGGLKYALNDTLSLRGDFRLIKDIEDHELDNLTTIGLHFVFGGDLVDKSGLKEKFAEAVEEKKPEYEEEVAAIKEQVEEKIADAEEKIAEVKVENTDTDNDGIKDESDLCLATSANVSVDATGCALDTDKDGIANHLDMCANSASGAKVDEKGCYLVLESQKSVRLDVQFGNNSIVVDQKYYTQIEEVADFLTEYPNTNAIIEGHTDDRGSASYNQAISEKRAQAIVDVLVNDFGISAERVSAIGYGEEQPLLNNDTESNRSINRRVTAVISSNEA</sequence>
<evidence type="ECO:0000256" key="1">
    <source>
        <dbReference type="ARBA" id="ARBA00004571"/>
    </source>
</evidence>
<dbReference type="InterPro" id="IPR050330">
    <property type="entry name" value="Bact_OuterMem_StrucFunc"/>
</dbReference>
<dbReference type="SUPFAM" id="SSF56925">
    <property type="entry name" value="OMPA-like"/>
    <property type="match status" value="1"/>
</dbReference>
<feature type="chain" id="PRO_5004979567" evidence="12">
    <location>
        <begin position="24"/>
        <end position="403"/>
    </location>
</feature>
<dbReference type="PANTHER" id="PTHR30329:SF21">
    <property type="entry name" value="LIPOPROTEIN YIAD-RELATED"/>
    <property type="match status" value="1"/>
</dbReference>
<evidence type="ECO:0000313" key="14">
    <source>
        <dbReference type="EMBL" id="ETX12348.1"/>
    </source>
</evidence>
<dbReference type="InterPro" id="IPR027385">
    <property type="entry name" value="Beta-barrel_OMP"/>
</dbReference>
<keyword evidence="5 12" id="KW-0732">Signal</keyword>
<dbReference type="InterPro" id="IPR006664">
    <property type="entry name" value="OMP_bac"/>
</dbReference>
<dbReference type="CDD" id="cd07185">
    <property type="entry name" value="OmpA_C-like"/>
    <property type="match status" value="1"/>
</dbReference>
<evidence type="ECO:0000256" key="8">
    <source>
        <dbReference type="ARBA" id="ARBA00023136"/>
    </source>
</evidence>
<dbReference type="Gene3D" id="4.10.1080.10">
    <property type="entry name" value="TSP type-3 repeat"/>
    <property type="match status" value="1"/>
</dbReference>
<evidence type="ECO:0000256" key="9">
    <source>
        <dbReference type="ARBA" id="ARBA00023237"/>
    </source>
</evidence>
<proteinExistence type="predicted"/>
<dbReference type="InterPro" id="IPR028974">
    <property type="entry name" value="TSP_type-3_rpt"/>
</dbReference>
<feature type="signal peptide" evidence="12">
    <location>
        <begin position="1"/>
        <end position="23"/>
    </location>
</feature>
<keyword evidence="8 10" id="KW-0472">Membrane</keyword>
<dbReference type="eggNOG" id="COG2885">
    <property type="taxonomic scope" value="Bacteria"/>
</dbReference>
<keyword evidence="15" id="KW-1185">Reference proteome</keyword>
<keyword evidence="14" id="KW-0966">Cell projection</keyword>
<keyword evidence="2" id="KW-0813">Transport</keyword>
<evidence type="ECO:0000256" key="5">
    <source>
        <dbReference type="ARBA" id="ARBA00022729"/>
    </source>
</evidence>
<dbReference type="GO" id="GO:0006811">
    <property type="term" value="P:monoatomic ion transport"/>
    <property type="evidence" value="ECO:0007669"/>
    <property type="project" value="UniProtKB-KW"/>
</dbReference>
<keyword evidence="14" id="KW-0282">Flagellum</keyword>
<dbReference type="InterPro" id="IPR036737">
    <property type="entry name" value="OmpA-like_sf"/>
</dbReference>
<dbReference type="Proteomes" id="UP000054058">
    <property type="component" value="Unassembled WGS sequence"/>
</dbReference>
<accession>X7EB68</accession>
<comment type="subcellular location">
    <subcellularLocation>
        <location evidence="1">Cell outer membrane</location>
        <topology evidence="1">Multi-pass membrane protein</topology>
    </subcellularLocation>
</comment>
<name>X7EB68_9GAMM</name>
<dbReference type="PANTHER" id="PTHR30329">
    <property type="entry name" value="STATOR ELEMENT OF FLAGELLAR MOTOR COMPLEX"/>
    <property type="match status" value="1"/>
</dbReference>
<dbReference type="GO" id="GO:0015288">
    <property type="term" value="F:porin activity"/>
    <property type="evidence" value="ECO:0007669"/>
    <property type="project" value="UniProtKB-KW"/>
</dbReference>
<keyword evidence="14" id="KW-0969">Cilium</keyword>
<dbReference type="STRING" id="1122207.MUS1_01745"/>
<keyword evidence="9" id="KW-0998">Cell outer membrane</keyword>
<keyword evidence="6" id="KW-0406">Ion transport</keyword>
<evidence type="ECO:0000256" key="12">
    <source>
        <dbReference type="SAM" id="SignalP"/>
    </source>
</evidence>
<evidence type="ECO:0000256" key="4">
    <source>
        <dbReference type="ARBA" id="ARBA00022692"/>
    </source>
</evidence>
<dbReference type="InterPro" id="IPR006665">
    <property type="entry name" value="OmpA-like"/>
</dbReference>
<dbReference type="Gene3D" id="2.40.160.20">
    <property type="match status" value="1"/>
</dbReference>
<evidence type="ECO:0000256" key="3">
    <source>
        <dbReference type="ARBA" id="ARBA00022452"/>
    </source>
</evidence>
<dbReference type="InterPro" id="IPR011250">
    <property type="entry name" value="OMP/PagP_B-barrel"/>
</dbReference>
<dbReference type="GO" id="GO:0005509">
    <property type="term" value="F:calcium ion binding"/>
    <property type="evidence" value="ECO:0007669"/>
    <property type="project" value="InterPro"/>
</dbReference>
<keyword evidence="4" id="KW-0812">Transmembrane</keyword>
<dbReference type="GO" id="GO:0009279">
    <property type="term" value="C:cell outer membrane"/>
    <property type="evidence" value="ECO:0007669"/>
    <property type="project" value="UniProtKB-SubCell"/>
</dbReference>
<keyword evidence="7" id="KW-0626">Porin</keyword>